<dbReference type="AlphaFoldDB" id="A0A2P2PZ62"/>
<accession>A0A2P2PZ62</accession>
<evidence type="ECO:0000313" key="1">
    <source>
        <dbReference type="EMBL" id="MBX60004.1"/>
    </source>
</evidence>
<dbReference type="EMBL" id="GGEC01079520">
    <property type="protein sequence ID" value="MBX60004.1"/>
    <property type="molecule type" value="Transcribed_RNA"/>
</dbReference>
<sequence>MYVIPCFYSCAPYYQYYYLVVNDSSVHQFLTVHPMLIQLKDY</sequence>
<reference evidence="1" key="1">
    <citation type="submission" date="2018-02" db="EMBL/GenBank/DDBJ databases">
        <title>Rhizophora mucronata_Transcriptome.</title>
        <authorList>
            <person name="Meera S.P."/>
            <person name="Sreeshan A."/>
            <person name="Augustine A."/>
        </authorList>
    </citation>
    <scope>NUCLEOTIDE SEQUENCE</scope>
    <source>
        <tissue evidence="1">Leaf</tissue>
    </source>
</reference>
<protein>
    <submittedName>
        <fullName evidence="1">Uncharacterized protein</fullName>
    </submittedName>
</protein>
<organism evidence="1">
    <name type="scientific">Rhizophora mucronata</name>
    <name type="common">Asiatic mangrove</name>
    <dbReference type="NCBI Taxonomy" id="61149"/>
    <lineage>
        <taxon>Eukaryota</taxon>
        <taxon>Viridiplantae</taxon>
        <taxon>Streptophyta</taxon>
        <taxon>Embryophyta</taxon>
        <taxon>Tracheophyta</taxon>
        <taxon>Spermatophyta</taxon>
        <taxon>Magnoliopsida</taxon>
        <taxon>eudicotyledons</taxon>
        <taxon>Gunneridae</taxon>
        <taxon>Pentapetalae</taxon>
        <taxon>rosids</taxon>
        <taxon>fabids</taxon>
        <taxon>Malpighiales</taxon>
        <taxon>Rhizophoraceae</taxon>
        <taxon>Rhizophora</taxon>
    </lineage>
</organism>
<name>A0A2P2PZ62_RHIMU</name>
<proteinExistence type="predicted"/>